<evidence type="ECO:0000313" key="7">
    <source>
        <dbReference type="EMBL" id="OIN96604.1"/>
    </source>
</evidence>
<dbReference type="Proteomes" id="UP000182278">
    <property type="component" value="Unassembled WGS sequence"/>
</dbReference>
<feature type="transmembrane region" description="Helical" evidence="5">
    <location>
        <begin position="196"/>
        <end position="214"/>
    </location>
</feature>
<organism evidence="7 8">
    <name type="scientific">Candidatus Desantisbacteria bacterium CG1_02_38_46</name>
    <dbReference type="NCBI Taxonomy" id="1817893"/>
    <lineage>
        <taxon>Bacteria</taxon>
        <taxon>Candidatus Desantisiibacteriota</taxon>
    </lineage>
</organism>
<reference evidence="7 8" key="1">
    <citation type="journal article" date="2016" name="Environ. Microbiol.">
        <title>Genomic resolution of a cold subsurface aquifer community provides metabolic insights for novel microbes adapted to high CO concentrations.</title>
        <authorList>
            <person name="Probst A.J."/>
            <person name="Castelle C.J."/>
            <person name="Singh A."/>
            <person name="Brown C.T."/>
            <person name="Anantharaman K."/>
            <person name="Sharon I."/>
            <person name="Hug L.A."/>
            <person name="Burstein D."/>
            <person name="Emerson J.B."/>
            <person name="Thomas B.C."/>
            <person name="Banfield J.F."/>
        </authorList>
    </citation>
    <scope>NUCLEOTIDE SEQUENCE [LARGE SCALE GENOMIC DNA]</scope>
    <source>
        <strain evidence="7">CG1_02_38_46</strain>
    </source>
</reference>
<feature type="transmembrane region" description="Helical" evidence="5">
    <location>
        <begin position="44"/>
        <end position="64"/>
    </location>
</feature>
<feature type="transmembrane region" description="Helical" evidence="5">
    <location>
        <begin position="125"/>
        <end position="145"/>
    </location>
</feature>
<dbReference type="PANTHER" id="PTHR37422">
    <property type="entry name" value="TEICHURONIC ACID BIOSYNTHESIS PROTEIN TUAE"/>
    <property type="match status" value="1"/>
</dbReference>
<feature type="transmembrane region" description="Helical" evidence="5">
    <location>
        <begin position="359"/>
        <end position="381"/>
    </location>
</feature>
<dbReference type="InterPro" id="IPR051533">
    <property type="entry name" value="WaaL-like"/>
</dbReference>
<gene>
    <name evidence="7" type="ORF">AUJ66_05750</name>
</gene>
<keyword evidence="3 5" id="KW-1133">Transmembrane helix</keyword>
<dbReference type="GO" id="GO:0016020">
    <property type="term" value="C:membrane"/>
    <property type="evidence" value="ECO:0007669"/>
    <property type="project" value="UniProtKB-SubCell"/>
</dbReference>
<protein>
    <recommendedName>
        <fullName evidence="6">O-antigen ligase-related domain-containing protein</fullName>
    </recommendedName>
</protein>
<evidence type="ECO:0000256" key="3">
    <source>
        <dbReference type="ARBA" id="ARBA00022989"/>
    </source>
</evidence>
<feature type="domain" description="O-antigen ligase-related" evidence="6">
    <location>
        <begin position="203"/>
        <end position="366"/>
    </location>
</feature>
<evidence type="ECO:0000313" key="8">
    <source>
        <dbReference type="Proteomes" id="UP000182278"/>
    </source>
</evidence>
<evidence type="ECO:0000256" key="2">
    <source>
        <dbReference type="ARBA" id="ARBA00022692"/>
    </source>
</evidence>
<dbReference type="EMBL" id="MNUO01000089">
    <property type="protein sequence ID" value="OIN96604.1"/>
    <property type="molecule type" value="Genomic_DNA"/>
</dbReference>
<feature type="transmembrane region" description="Helical" evidence="5">
    <location>
        <begin position="248"/>
        <end position="265"/>
    </location>
</feature>
<name>A0A1J4SD64_9BACT</name>
<keyword evidence="4 5" id="KW-0472">Membrane</keyword>
<keyword evidence="2 5" id="KW-0812">Transmembrane</keyword>
<feature type="transmembrane region" description="Helical" evidence="5">
    <location>
        <begin position="16"/>
        <end position="38"/>
    </location>
</feature>
<proteinExistence type="predicted"/>
<dbReference type="STRING" id="1817893.AUJ66_05750"/>
<sequence length="397" mass="45347">MEMKNSEQRFLMQKKIISFGILLIIFFSSMGFVFWRLIKDNDDLARMIFVQIIALILFMFWVSRMKLRKTSLNQPILFYAGANLLALFVTSNIYESLAVLLRILIYLLIFLLVVNNLQEKDVRRAFVTVVIMGFIISAIGVLQYFGMDWFRFLYPAAPTSRVFSILGNPDFLGGYLALILPLALILLLNCGLREKAGIFGAISFFVIMLCLFLTGTRSALVAFGGSFIFLSVLILLQKGMKRFKRRWSYILIISLVIFFALGFSGRGRIKDFFFRFSTLLNPETLKADGSVQYRLSVWRTSIAMFKDHPVLGVGPGVFKLHYPIYQANLRTFSPGIPFFSSQESRVHNEYLQTLAETGIIGTAAFLWLAICIFYSGLKYLYHTKEPKQKNIIIGLLA</sequence>
<comment type="caution">
    <text evidence="7">The sequence shown here is derived from an EMBL/GenBank/DDBJ whole genome shotgun (WGS) entry which is preliminary data.</text>
</comment>
<evidence type="ECO:0000256" key="4">
    <source>
        <dbReference type="ARBA" id="ARBA00023136"/>
    </source>
</evidence>
<evidence type="ECO:0000256" key="1">
    <source>
        <dbReference type="ARBA" id="ARBA00004141"/>
    </source>
</evidence>
<feature type="non-terminal residue" evidence="7">
    <location>
        <position position="397"/>
    </location>
</feature>
<feature type="transmembrane region" description="Helical" evidence="5">
    <location>
        <begin position="100"/>
        <end position="118"/>
    </location>
</feature>
<dbReference type="AlphaFoldDB" id="A0A1J4SD64"/>
<evidence type="ECO:0000259" key="6">
    <source>
        <dbReference type="Pfam" id="PF04932"/>
    </source>
</evidence>
<evidence type="ECO:0000256" key="5">
    <source>
        <dbReference type="SAM" id="Phobius"/>
    </source>
</evidence>
<dbReference type="Pfam" id="PF04932">
    <property type="entry name" value="Wzy_C"/>
    <property type="match status" value="1"/>
</dbReference>
<feature type="transmembrane region" description="Helical" evidence="5">
    <location>
        <begin position="76"/>
        <end position="94"/>
    </location>
</feature>
<feature type="transmembrane region" description="Helical" evidence="5">
    <location>
        <begin position="171"/>
        <end position="189"/>
    </location>
</feature>
<accession>A0A1J4SD64</accession>
<feature type="transmembrane region" description="Helical" evidence="5">
    <location>
        <begin position="220"/>
        <end position="236"/>
    </location>
</feature>
<dbReference type="InterPro" id="IPR007016">
    <property type="entry name" value="O-antigen_ligase-rel_domated"/>
</dbReference>
<dbReference type="PANTHER" id="PTHR37422:SF13">
    <property type="entry name" value="LIPOPOLYSACCHARIDE BIOSYNTHESIS PROTEIN PA4999-RELATED"/>
    <property type="match status" value="1"/>
</dbReference>
<comment type="subcellular location">
    <subcellularLocation>
        <location evidence="1">Membrane</location>
        <topology evidence="1">Multi-pass membrane protein</topology>
    </subcellularLocation>
</comment>